<keyword evidence="3" id="KW-1003">Cell membrane</keyword>
<dbReference type="Pfam" id="PF03717">
    <property type="entry name" value="PBP_dimer"/>
    <property type="match status" value="1"/>
</dbReference>
<dbReference type="RefSeq" id="WP_102883911.1">
    <property type="nucleotide sequence ID" value="NZ_CP010725.1"/>
</dbReference>
<dbReference type="EMBL" id="CP010725">
    <property type="protein sequence ID" value="AUR00036.1"/>
    <property type="molecule type" value="Genomic_DNA"/>
</dbReference>
<dbReference type="GO" id="GO:0005886">
    <property type="term" value="C:plasma membrane"/>
    <property type="evidence" value="ECO:0007669"/>
    <property type="project" value="UniProtKB-SubCell"/>
</dbReference>
<dbReference type="GO" id="GO:0008360">
    <property type="term" value="P:regulation of cell shape"/>
    <property type="evidence" value="ECO:0007669"/>
    <property type="project" value="UniProtKB-KW"/>
</dbReference>
<keyword evidence="9" id="KW-0133">Cell shape</keyword>
<dbReference type="InterPro" id="IPR036138">
    <property type="entry name" value="PBP_dimer_sf"/>
</dbReference>
<evidence type="ECO:0000256" key="5">
    <source>
        <dbReference type="ARBA" id="ARBA00022645"/>
    </source>
</evidence>
<evidence type="ECO:0000256" key="2">
    <source>
        <dbReference type="ARBA" id="ARBA00004236"/>
    </source>
</evidence>
<evidence type="ECO:0000313" key="16">
    <source>
        <dbReference type="EMBL" id="AUR00036.1"/>
    </source>
</evidence>
<dbReference type="Proteomes" id="UP000236447">
    <property type="component" value="Chromosome"/>
</dbReference>
<evidence type="ECO:0000256" key="8">
    <source>
        <dbReference type="ARBA" id="ARBA00022801"/>
    </source>
</evidence>
<dbReference type="PANTHER" id="PTHR30627:SF2">
    <property type="entry name" value="PEPTIDOGLYCAN D,D-TRANSPEPTIDASE MRDA"/>
    <property type="match status" value="1"/>
</dbReference>
<dbReference type="GO" id="GO:0009002">
    <property type="term" value="F:serine-type D-Ala-D-Ala carboxypeptidase activity"/>
    <property type="evidence" value="ECO:0007669"/>
    <property type="project" value="InterPro"/>
</dbReference>
<dbReference type="GO" id="GO:0006508">
    <property type="term" value="P:proteolysis"/>
    <property type="evidence" value="ECO:0007669"/>
    <property type="project" value="UniProtKB-KW"/>
</dbReference>
<proteinExistence type="predicted"/>
<dbReference type="GO" id="GO:0008658">
    <property type="term" value="F:penicillin binding"/>
    <property type="evidence" value="ECO:0007669"/>
    <property type="project" value="InterPro"/>
</dbReference>
<dbReference type="GO" id="GO:0071972">
    <property type="term" value="F:peptidoglycan L,D-transpeptidase activity"/>
    <property type="evidence" value="ECO:0007669"/>
    <property type="project" value="TreeGrafter"/>
</dbReference>
<evidence type="ECO:0000259" key="15">
    <source>
        <dbReference type="Pfam" id="PF03717"/>
    </source>
</evidence>
<keyword evidence="10" id="KW-0573">Peptidoglycan synthesis</keyword>
<dbReference type="Gene3D" id="3.90.1310.10">
    <property type="entry name" value="Penicillin-binding protein 2a (Domain 2)"/>
    <property type="match status" value="1"/>
</dbReference>
<organism evidence="16 17">
    <name type="scientific">Phaeobacter inhibens</name>
    <dbReference type="NCBI Taxonomy" id="221822"/>
    <lineage>
        <taxon>Bacteria</taxon>
        <taxon>Pseudomonadati</taxon>
        <taxon>Pseudomonadota</taxon>
        <taxon>Alphaproteobacteria</taxon>
        <taxon>Rhodobacterales</taxon>
        <taxon>Roseobacteraceae</taxon>
        <taxon>Phaeobacter</taxon>
    </lineage>
</organism>
<dbReference type="InterPro" id="IPR005311">
    <property type="entry name" value="PBP_dimer"/>
</dbReference>
<evidence type="ECO:0000313" key="17">
    <source>
        <dbReference type="Proteomes" id="UP000236447"/>
    </source>
</evidence>
<keyword evidence="4" id="KW-0997">Cell inner membrane</keyword>
<evidence type="ECO:0000256" key="6">
    <source>
        <dbReference type="ARBA" id="ARBA00022670"/>
    </source>
</evidence>
<dbReference type="PANTHER" id="PTHR30627">
    <property type="entry name" value="PEPTIDOGLYCAN D,D-TRANSPEPTIDASE"/>
    <property type="match status" value="1"/>
</dbReference>
<dbReference type="SUPFAM" id="SSF56601">
    <property type="entry name" value="beta-lactamase/transpeptidase-like"/>
    <property type="match status" value="1"/>
</dbReference>
<evidence type="ECO:0000256" key="10">
    <source>
        <dbReference type="ARBA" id="ARBA00022984"/>
    </source>
</evidence>
<dbReference type="Pfam" id="PF00905">
    <property type="entry name" value="Transpeptidase"/>
    <property type="match status" value="1"/>
</dbReference>
<gene>
    <name evidence="16" type="primary">mrdA</name>
    <name evidence="16" type="ORF">PhaeoP88_02692</name>
</gene>
<keyword evidence="12" id="KW-0472">Membrane</keyword>
<dbReference type="NCBIfam" id="TIGR03423">
    <property type="entry name" value="pbp2_mrdA"/>
    <property type="match status" value="1"/>
</dbReference>
<protein>
    <submittedName>
        <fullName evidence="16">Penicillin-binding protein 2</fullName>
    </submittedName>
</protein>
<reference evidence="16 17" key="2">
    <citation type="journal article" date="2017" name="Genome Biol. Evol.">
        <title>Trajectories and Drivers of Genome Evolution in Surface-Associated Marine Phaeobacter.</title>
        <authorList>
            <person name="Freese H.M."/>
            <person name="Sikorski J."/>
            <person name="Bunk B."/>
            <person name="Scheuner C."/>
            <person name="Meier-Kolthoff J.P."/>
            <person name="Sproer C."/>
            <person name="Gram L."/>
            <person name="Overmann J."/>
        </authorList>
    </citation>
    <scope>NUCLEOTIDE SEQUENCE [LARGE SCALE GENOMIC DNA]</scope>
    <source>
        <strain evidence="16 17">P88</strain>
    </source>
</reference>
<keyword evidence="8" id="KW-0378">Hydrolase</keyword>
<dbReference type="InterPro" id="IPR001460">
    <property type="entry name" value="PCN-bd_Tpept"/>
</dbReference>
<sequence length="650" mass="71186">MKRNVKDVEASHRKLSRRALLLGGLQLAFAGGLAMRMRHLQVDQADQFRLLAEENRINLRLIPPARGQIYDRNGTILAQNAQSYRITVVPEDAGDVGDVIGKLSRLLTLDPEDIERAMAEMRRSPPFLPITLADQISWDDISKVAVNAPALPGITPEVGLTRVYPQQEDFAHVVGYVGPVSDYDLSKMEDPEPVLMIPRFQIGKVGFEAKREDVLRGKAGAKRVEVNATGRVMRELDRREGEAGADMQLTVDADLQYYTQARLGKESASAVVIDCESGDVRAIASSPSFDPNLFVRGISVADYRMLTEDPYRPLANKSVQGTYPPGSTFKMITALAALEEGLIGTEDTVWCPGHLEVSGRRFHCWKRAGHGHVDLNTSLKSSCDVYYYDLAIKVGIDKISAMAKRFGLGVRHDLPMSAVAKGIAPNKEWKSKTYGQDWLVGDTVNSSIGQGYLLASPMQLAVMTARLATGRSVTPRLLKSIDGVEQPSGAGEPIGVNENNLRTIRRGMYSVSNERRGTGYRSRIIADGMRMAGKSGTSQVRNITAAERAAGVIRNEDLPWERRDHALFVAYAPADDPKFAVAVVVEHGGGGSKAAAPIARDVLLQALYDGSPPLEAYPKKDRTNIEALQQRLERERIQRNRDSGSGSGQA</sequence>
<dbReference type="InterPro" id="IPR017790">
    <property type="entry name" value="Penicillin-binding_protein_2"/>
</dbReference>
<evidence type="ECO:0000256" key="9">
    <source>
        <dbReference type="ARBA" id="ARBA00022960"/>
    </source>
</evidence>
<evidence type="ECO:0000259" key="14">
    <source>
        <dbReference type="Pfam" id="PF00905"/>
    </source>
</evidence>
<dbReference type="GO" id="GO:0009252">
    <property type="term" value="P:peptidoglycan biosynthetic process"/>
    <property type="evidence" value="ECO:0007669"/>
    <property type="project" value="UniProtKB-KW"/>
</dbReference>
<evidence type="ECO:0000256" key="7">
    <source>
        <dbReference type="ARBA" id="ARBA00022692"/>
    </source>
</evidence>
<evidence type="ECO:0000256" key="12">
    <source>
        <dbReference type="ARBA" id="ARBA00023136"/>
    </source>
</evidence>
<evidence type="ECO:0000256" key="3">
    <source>
        <dbReference type="ARBA" id="ARBA00022475"/>
    </source>
</evidence>
<feature type="domain" description="Penicillin-binding protein transpeptidase" evidence="14">
    <location>
        <begin position="269"/>
        <end position="603"/>
    </location>
</feature>
<dbReference type="InterPro" id="IPR012338">
    <property type="entry name" value="Beta-lactam/transpept-like"/>
</dbReference>
<dbReference type="Gene3D" id="3.40.710.10">
    <property type="entry name" value="DD-peptidase/beta-lactamase superfamily"/>
    <property type="match status" value="1"/>
</dbReference>
<evidence type="ECO:0000256" key="1">
    <source>
        <dbReference type="ARBA" id="ARBA00004167"/>
    </source>
</evidence>
<evidence type="ECO:0000256" key="4">
    <source>
        <dbReference type="ARBA" id="ARBA00022519"/>
    </source>
</evidence>
<keyword evidence="13" id="KW-0961">Cell wall biogenesis/degradation</keyword>
<dbReference type="InterPro" id="IPR050515">
    <property type="entry name" value="Beta-lactam/transpept"/>
</dbReference>
<dbReference type="SUPFAM" id="SSF56519">
    <property type="entry name" value="Penicillin binding protein dimerisation domain"/>
    <property type="match status" value="1"/>
</dbReference>
<keyword evidence="6" id="KW-0645">Protease</keyword>
<dbReference type="GO" id="GO:0071555">
    <property type="term" value="P:cell wall organization"/>
    <property type="evidence" value="ECO:0007669"/>
    <property type="project" value="UniProtKB-KW"/>
</dbReference>
<keyword evidence="5" id="KW-0121">Carboxypeptidase</keyword>
<name>A0A2I7KBS4_9RHOB</name>
<keyword evidence="7" id="KW-0812">Transmembrane</keyword>
<comment type="subcellular location">
    <subcellularLocation>
        <location evidence="2">Cell membrane</location>
    </subcellularLocation>
    <subcellularLocation>
        <location evidence="1">Membrane</location>
        <topology evidence="1">Single-pass membrane protein</topology>
    </subcellularLocation>
</comment>
<accession>A0A2I7KBS4</accession>
<feature type="domain" description="Penicillin-binding protein dimerisation" evidence="15">
    <location>
        <begin position="62"/>
        <end position="236"/>
    </location>
</feature>
<evidence type="ECO:0000256" key="13">
    <source>
        <dbReference type="ARBA" id="ARBA00023316"/>
    </source>
</evidence>
<reference evidence="16 17" key="1">
    <citation type="journal article" date="2017" name="Front. Microbiol.">
        <title>Phaeobacter piscinae sp. nov., a species of the Roseobacter group and potential aquaculture probiont.</title>
        <authorList>
            <person name="Sonnenschein E.C."/>
            <person name="Phippen C.B.W."/>
            <person name="Nielsen K.F."/>
            <person name="Mateiu R.V."/>
            <person name="Melchiorsen J."/>
            <person name="Gram L."/>
            <person name="Overmann J."/>
            <person name="Freese H.M."/>
        </authorList>
    </citation>
    <scope>NUCLEOTIDE SEQUENCE [LARGE SCALE GENOMIC DNA]</scope>
    <source>
        <strain evidence="16 17">P88</strain>
    </source>
</reference>
<evidence type="ECO:0000256" key="11">
    <source>
        <dbReference type="ARBA" id="ARBA00022989"/>
    </source>
</evidence>
<keyword evidence="11" id="KW-1133">Transmembrane helix</keyword>
<dbReference type="AlphaFoldDB" id="A0A2I7KBS4"/>
<dbReference type="Gene3D" id="3.30.1390.30">
    <property type="entry name" value="Penicillin-binding protein 2a, domain 3"/>
    <property type="match status" value="1"/>
</dbReference>